<dbReference type="InterPro" id="IPR021333">
    <property type="entry name" value="DUF2946"/>
</dbReference>
<proteinExistence type="predicted"/>
<dbReference type="AlphaFoldDB" id="A0A4R5U5Z8"/>
<accession>A0A4R5U5Z8</accession>
<name>A0A4R5U5Z8_9GAMM</name>
<evidence type="ECO:0000313" key="1">
    <source>
        <dbReference type="EMBL" id="TDK29469.1"/>
    </source>
</evidence>
<dbReference type="RefSeq" id="WP_055250032.1">
    <property type="nucleotide sequence ID" value="NZ_SMTG01000006.1"/>
</dbReference>
<reference evidence="1 2" key="1">
    <citation type="submission" date="2019-03" db="EMBL/GenBank/DDBJ databases">
        <title>Luteimonas zhaokaii sp.nov., isolated from the rectal contents of Plateau pika in Yushu, Qinghai Province, China.</title>
        <authorList>
            <person name="Zhang G."/>
        </authorList>
    </citation>
    <scope>NUCLEOTIDE SEQUENCE [LARGE SCALE GENOMIC DNA]</scope>
    <source>
        <strain evidence="1 2">THG-MD21</strain>
    </source>
</reference>
<comment type="caution">
    <text evidence="1">The sequence shown here is derived from an EMBL/GenBank/DDBJ whole genome shotgun (WGS) entry which is preliminary data.</text>
</comment>
<sequence length="115" mass="11895">MVRRPARSFWSRPLMLALLVLGLVVAPVLVAMGNTYEAAHGETAEQHDHAADAHDDGGDLLHAVAHCATCGAHTPGLPPLAAPIAATPAVHPDTRAIDAAPLRAPDSLLRPPISA</sequence>
<dbReference type="Pfam" id="PF11162">
    <property type="entry name" value="DUF2946"/>
    <property type="match status" value="1"/>
</dbReference>
<gene>
    <name evidence="1" type="ORF">E2F49_13925</name>
</gene>
<evidence type="ECO:0000313" key="2">
    <source>
        <dbReference type="Proteomes" id="UP000295543"/>
    </source>
</evidence>
<keyword evidence="2" id="KW-1185">Reference proteome</keyword>
<dbReference type="EMBL" id="SMTG01000006">
    <property type="protein sequence ID" value="TDK29469.1"/>
    <property type="molecule type" value="Genomic_DNA"/>
</dbReference>
<organism evidence="1 2">
    <name type="scientific">Luteimonas terrae</name>
    <dbReference type="NCBI Taxonomy" id="1530191"/>
    <lineage>
        <taxon>Bacteria</taxon>
        <taxon>Pseudomonadati</taxon>
        <taxon>Pseudomonadota</taxon>
        <taxon>Gammaproteobacteria</taxon>
        <taxon>Lysobacterales</taxon>
        <taxon>Lysobacteraceae</taxon>
        <taxon>Luteimonas</taxon>
    </lineage>
</organism>
<evidence type="ECO:0008006" key="3">
    <source>
        <dbReference type="Google" id="ProtNLM"/>
    </source>
</evidence>
<protein>
    <recommendedName>
        <fullName evidence="3">DUF2946 domain-containing protein</fullName>
    </recommendedName>
</protein>
<dbReference type="Proteomes" id="UP000295543">
    <property type="component" value="Unassembled WGS sequence"/>
</dbReference>